<comment type="similarity">
    <text evidence="2">Belongs to the CitM (TC 2.A.11) transporter family.</text>
</comment>
<dbReference type="InterPro" id="IPR051475">
    <property type="entry name" value="Diverse_Ion_Transporter"/>
</dbReference>
<dbReference type="GO" id="GO:0015105">
    <property type="term" value="F:arsenite transmembrane transporter activity"/>
    <property type="evidence" value="ECO:0007669"/>
    <property type="project" value="InterPro"/>
</dbReference>
<dbReference type="Proteomes" id="UP000193487">
    <property type="component" value="Unassembled WGS sequence"/>
</dbReference>
<dbReference type="OrthoDB" id="9809303at2"/>
<keyword evidence="7 8" id="KW-0472">Membrane</keyword>
<dbReference type="PANTHER" id="PTHR43568">
    <property type="entry name" value="P PROTEIN"/>
    <property type="match status" value="1"/>
</dbReference>
<gene>
    <name evidence="10" type="ORF">AWC14_21440</name>
</gene>
<dbReference type="PANTHER" id="PTHR43568:SF1">
    <property type="entry name" value="P PROTEIN"/>
    <property type="match status" value="1"/>
</dbReference>
<dbReference type="RefSeq" id="WP_045375172.1">
    <property type="nucleotide sequence ID" value="NZ_BBKA01000020.1"/>
</dbReference>
<feature type="domain" description="Citrate transporter-like" evidence="9">
    <location>
        <begin position="14"/>
        <end position="369"/>
    </location>
</feature>
<proteinExistence type="inferred from homology"/>
<feature type="transmembrane region" description="Helical" evidence="8">
    <location>
        <begin position="225"/>
        <end position="243"/>
    </location>
</feature>
<keyword evidence="4" id="KW-1003">Cell membrane</keyword>
<keyword evidence="6 8" id="KW-1133">Transmembrane helix</keyword>
<evidence type="ECO:0000313" key="11">
    <source>
        <dbReference type="Proteomes" id="UP000193487"/>
    </source>
</evidence>
<sequence>MYAVVATAIFVIAYALIASDRVNKTLVALGGAVFVVILPVINSDEVFFSRETGIDWDVIFLLLGMMIIVSVVRQTGVFEYVAIWAAKRANGSPLRIMILLMTVTAVASAMLDNVTTVLLIAPVTLLVCDRLQISPAPFLMAEAFSSNIGGTATLVGDPPNIIIADRGGVSFNDFLIHLAPIVVILMVALTALLPRLFPGAFTVDGERVADVMALDEREAIHDHQLLIKCGAVLVAVFAGFVAHKAIHMEPSLVAMVGAGVLIVISGLTREFYLQSVEWETLLFFSGLFVMVGALVKTGVIGQLAKLAGQATGGNALVTTMLILVVSFVASGFVNNVPYAATMTPIVGELMSSIHPHLNSAVLWWALALGTDLGGNLTAVGASANVVVIGIAQRAGSPISFWEFTRKGAVVSAVSLVLCAGYLVLRYFAWA</sequence>
<dbReference type="CDD" id="cd01116">
    <property type="entry name" value="P_permease"/>
    <property type="match status" value="1"/>
</dbReference>
<dbReference type="InterPro" id="IPR004680">
    <property type="entry name" value="Cit_transptr-like_dom"/>
</dbReference>
<feature type="transmembrane region" description="Helical" evidence="8">
    <location>
        <begin position="250"/>
        <end position="268"/>
    </location>
</feature>
<comment type="subcellular location">
    <subcellularLocation>
        <location evidence="1">Cell membrane</location>
        <topology evidence="1">Multi-pass membrane protein</topology>
    </subcellularLocation>
</comment>
<feature type="transmembrane region" description="Helical" evidence="8">
    <location>
        <begin position="408"/>
        <end position="428"/>
    </location>
</feature>
<evidence type="ECO:0000256" key="4">
    <source>
        <dbReference type="ARBA" id="ARBA00022475"/>
    </source>
</evidence>
<evidence type="ECO:0000313" key="10">
    <source>
        <dbReference type="EMBL" id="ORW09800.1"/>
    </source>
</evidence>
<feature type="transmembrane region" description="Helical" evidence="8">
    <location>
        <begin position="174"/>
        <end position="193"/>
    </location>
</feature>
<dbReference type="EMBL" id="LQPE01000020">
    <property type="protein sequence ID" value="ORW09800.1"/>
    <property type="molecule type" value="Genomic_DNA"/>
</dbReference>
<evidence type="ECO:0000256" key="3">
    <source>
        <dbReference type="ARBA" id="ARBA00022448"/>
    </source>
</evidence>
<dbReference type="AlphaFoldDB" id="A0A1X1YFJ8"/>
<dbReference type="InterPro" id="IPR000802">
    <property type="entry name" value="Arsenical_pump_ArsB"/>
</dbReference>
<feature type="transmembrane region" description="Helical" evidence="8">
    <location>
        <begin position="313"/>
        <end position="333"/>
    </location>
</feature>
<evidence type="ECO:0000256" key="6">
    <source>
        <dbReference type="ARBA" id="ARBA00022989"/>
    </source>
</evidence>
<dbReference type="Pfam" id="PF03600">
    <property type="entry name" value="CitMHS"/>
    <property type="match status" value="1"/>
</dbReference>
<evidence type="ECO:0000256" key="5">
    <source>
        <dbReference type="ARBA" id="ARBA00022692"/>
    </source>
</evidence>
<keyword evidence="3" id="KW-0813">Transport</keyword>
<name>A0A1X1YFJ8_9MYCO</name>
<evidence type="ECO:0000256" key="8">
    <source>
        <dbReference type="SAM" id="Phobius"/>
    </source>
</evidence>
<dbReference type="PRINTS" id="PR00758">
    <property type="entry name" value="ARSENICPUMP"/>
</dbReference>
<comment type="caution">
    <text evidence="10">The sequence shown here is derived from an EMBL/GenBank/DDBJ whole genome shotgun (WGS) entry which is preliminary data.</text>
</comment>
<keyword evidence="11" id="KW-1185">Reference proteome</keyword>
<feature type="transmembrane region" description="Helical" evidence="8">
    <location>
        <begin position="25"/>
        <end position="42"/>
    </location>
</feature>
<feature type="transmembrane region" description="Helical" evidence="8">
    <location>
        <begin position="54"/>
        <end position="72"/>
    </location>
</feature>
<organism evidence="10 11">
    <name type="scientific">Mycobacterium kyorinense</name>
    <dbReference type="NCBI Taxonomy" id="487514"/>
    <lineage>
        <taxon>Bacteria</taxon>
        <taxon>Bacillati</taxon>
        <taxon>Actinomycetota</taxon>
        <taxon>Actinomycetes</taxon>
        <taxon>Mycobacteriales</taxon>
        <taxon>Mycobacteriaceae</taxon>
        <taxon>Mycobacterium</taxon>
    </lineage>
</organism>
<protein>
    <recommendedName>
        <fullName evidence="9">Citrate transporter-like domain-containing protein</fullName>
    </recommendedName>
</protein>
<dbReference type="GO" id="GO:0005886">
    <property type="term" value="C:plasma membrane"/>
    <property type="evidence" value="ECO:0007669"/>
    <property type="project" value="UniProtKB-SubCell"/>
</dbReference>
<feature type="transmembrane region" description="Helical" evidence="8">
    <location>
        <begin position="92"/>
        <end position="111"/>
    </location>
</feature>
<evidence type="ECO:0000256" key="7">
    <source>
        <dbReference type="ARBA" id="ARBA00023136"/>
    </source>
</evidence>
<feature type="transmembrane region" description="Helical" evidence="8">
    <location>
        <begin position="280"/>
        <end position="301"/>
    </location>
</feature>
<accession>A0A1X1YFJ8</accession>
<keyword evidence="5 8" id="KW-0812">Transmembrane</keyword>
<evidence type="ECO:0000259" key="9">
    <source>
        <dbReference type="Pfam" id="PF03600"/>
    </source>
</evidence>
<reference evidence="10 11" key="1">
    <citation type="submission" date="2016-01" db="EMBL/GenBank/DDBJ databases">
        <title>The new phylogeny of the genus Mycobacterium.</title>
        <authorList>
            <person name="Tarcisio F."/>
            <person name="Conor M."/>
            <person name="Antonella G."/>
            <person name="Elisabetta G."/>
            <person name="Giulia F.S."/>
            <person name="Sara T."/>
            <person name="Anna F."/>
            <person name="Clotilde B."/>
            <person name="Roberto B."/>
            <person name="Veronica D.S."/>
            <person name="Fabio R."/>
            <person name="Monica P."/>
            <person name="Olivier J."/>
            <person name="Enrico T."/>
            <person name="Nicola S."/>
        </authorList>
    </citation>
    <scope>NUCLEOTIDE SEQUENCE [LARGE SCALE GENOMIC DNA]</scope>
    <source>
        <strain evidence="10 11">DSM 45166</strain>
    </source>
</reference>
<evidence type="ECO:0000256" key="1">
    <source>
        <dbReference type="ARBA" id="ARBA00004651"/>
    </source>
</evidence>
<evidence type="ECO:0000256" key="2">
    <source>
        <dbReference type="ARBA" id="ARBA00009843"/>
    </source>
</evidence>